<feature type="region of interest" description="Disordered" evidence="1">
    <location>
        <begin position="346"/>
        <end position="446"/>
    </location>
</feature>
<evidence type="ECO:0000313" key="4">
    <source>
        <dbReference type="Proteomes" id="UP001152300"/>
    </source>
</evidence>
<accession>A0A9X0AZP2</accession>
<evidence type="ECO:0000313" key="3">
    <source>
        <dbReference type="EMBL" id="KAJ8071907.1"/>
    </source>
</evidence>
<keyword evidence="4" id="KW-1185">Reference proteome</keyword>
<feature type="compositionally biased region" description="Basic residues" evidence="1">
    <location>
        <begin position="1"/>
        <end position="13"/>
    </location>
</feature>
<dbReference type="Pfam" id="PF20233">
    <property type="entry name" value="DUF6590"/>
    <property type="match status" value="1"/>
</dbReference>
<dbReference type="PANTHER" id="PTHR35391">
    <property type="entry name" value="C2H2-TYPE DOMAIN-CONTAINING PROTEIN-RELATED"/>
    <property type="match status" value="1"/>
</dbReference>
<comment type="caution">
    <text evidence="3">The sequence shown here is derived from an EMBL/GenBank/DDBJ whole genome shotgun (WGS) entry which is preliminary data.</text>
</comment>
<dbReference type="OrthoDB" id="3559580at2759"/>
<organism evidence="3 4">
    <name type="scientific">Sclerotinia nivalis</name>
    <dbReference type="NCBI Taxonomy" id="352851"/>
    <lineage>
        <taxon>Eukaryota</taxon>
        <taxon>Fungi</taxon>
        <taxon>Dikarya</taxon>
        <taxon>Ascomycota</taxon>
        <taxon>Pezizomycotina</taxon>
        <taxon>Leotiomycetes</taxon>
        <taxon>Helotiales</taxon>
        <taxon>Sclerotiniaceae</taxon>
        <taxon>Sclerotinia</taxon>
    </lineage>
</organism>
<reference evidence="3" key="1">
    <citation type="submission" date="2022-11" db="EMBL/GenBank/DDBJ databases">
        <title>Genome Resource of Sclerotinia nivalis Strain SnTB1, a Plant Pathogen Isolated from American Ginseng.</title>
        <authorList>
            <person name="Fan S."/>
        </authorList>
    </citation>
    <scope>NUCLEOTIDE SEQUENCE</scope>
    <source>
        <strain evidence="3">SnTB1</strain>
    </source>
</reference>
<dbReference type="PANTHER" id="PTHR35391:SF5">
    <property type="entry name" value="DUF6590 DOMAIN-CONTAINING PROTEIN"/>
    <property type="match status" value="1"/>
</dbReference>
<feature type="compositionally biased region" description="Polar residues" evidence="1">
    <location>
        <begin position="351"/>
        <end position="394"/>
    </location>
</feature>
<feature type="region of interest" description="Disordered" evidence="1">
    <location>
        <begin position="1"/>
        <end position="20"/>
    </location>
</feature>
<dbReference type="AlphaFoldDB" id="A0A9X0AZP2"/>
<feature type="domain" description="DUF6590" evidence="2">
    <location>
        <begin position="142"/>
        <end position="288"/>
    </location>
</feature>
<name>A0A9X0AZP2_9HELO</name>
<proteinExistence type="predicted"/>
<evidence type="ECO:0000259" key="2">
    <source>
        <dbReference type="Pfam" id="PF20233"/>
    </source>
</evidence>
<feature type="compositionally biased region" description="Polar residues" evidence="1">
    <location>
        <begin position="415"/>
        <end position="424"/>
    </location>
</feature>
<evidence type="ECO:0000256" key="1">
    <source>
        <dbReference type="SAM" id="MobiDB-lite"/>
    </source>
</evidence>
<sequence>MSSHTSQRHRRGSRGSSSSSVFSLWSNWKWNTERKEWESYRTNARGETEWQYTTSGAYAGSNVPRFDDASLLDPVSENTTQYSVNRSYTTGNNDVGSLTTSLAATALTSIANLDPPIVAKLGQKNTSTEHKTFDENYKVHGKREFKFGRVFKVLWSEPSGNASGGTFWSVRQKHGEEIYAKVRRFVVIHHRSGHCLCLPIMSYGGQATTKPGVHAKEHAIIHTTPDARMVEGEDINKMGYGPVRMIPDTTRDYLDAASRINYCKVYTVEYNVKVWFIGRVHIDSEKTLARSYNEANPPLRLSTQPSASGSYRENDLAYSNSLCTMPGTSSNITGYPTFSNQPNIPIYGNPMSRSTPSDGTGYIINTGSGSSNLHGGYSTARQNPPTQYTQSSHHPPSQYIPSQYPQYSQYPLYTPDTNPQNYNPQAKYEFSGEDDNDTTRYSDGQS</sequence>
<feature type="compositionally biased region" description="Low complexity" evidence="1">
    <location>
        <begin position="395"/>
        <end position="411"/>
    </location>
</feature>
<gene>
    <name evidence="3" type="ORF">OCU04_002214</name>
</gene>
<dbReference type="Proteomes" id="UP001152300">
    <property type="component" value="Unassembled WGS sequence"/>
</dbReference>
<dbReference type="EMBL" id="JAPEIS010000001">
    <property type="protein sequence ID" value="KAJ8071907.1"/>
    <property type="molecule type" value="Genomic_DNA"/>
</dbReference>
<protein>
    <recommendedName>
        <fullName evidence="2">DUF6590 domain-containing protein</fullName>
    </recommendedName>
</protein>
<dbReference type="InterPro" id="IPR046497">
    <property type="entry name" value="DUF6590"/>
</dbReference>